<reference evidence="1 2" key="1">
    <citation type="submission" date="2018-06" db="EMBL/GenBank/DDBJ databases">
        <authorList>
            <consortium name="Pathogen Informatics"/>
            <person name="Doyle S."/>
        </authorList>
    </citation>
    <scope>NUCLEOTIDE SEQUENCE [LARGE SCALE GENOMIC DNA]</scope>
    <source>
        <strain evidence="1 2">NCTC10289</strain>
    </source>
</reference>
<name>A0A376CYB7_9CORY</name>
<gene>
    <name evidence="1" type="ORF">NCTC10289_01218</name>
</gene>
<proteinExistence type="predicted"/>
<dbReference type="AlphaFoldDB" id="A0A376CYB7"/>
<organism evidence="1 2">
    <name type="scientific">Corynebacterium minutissimum</name>
    <dbReference type="NCBI Taxonomy" id="38301"/>
    <lineage>
        <taxon>Bacteria</taxon>
        <taxon>Bacillati</taxon>
        <taxon>Actinomycetota</taxon>
        <taxon>Actinomycetes</taxon>
        <taxon>Mycobacteriales</taxon>
        <taxon>Corynebacteriaceae</taxon>
        <taxon>Corynebacterium</taxon>
    </lineage>
</organism>
<evidence type="ECO:0000313" key="2">
    <source>
        <dbReference type="Proteomes" id="UP000254287"/>
    </source>
</evidence>
<protein>
    <submittedName>
        <fullName evidence="1">Uncharacterized protein</fullName>
    </submittedName>
</protein>
<dbReference type="Proteomes" id="UP000254287">
    <property type="component" value="Unassembled WGS sequence"/>
</dbReference>
<accession>A0A376CYB7</accession>
<sequence length="65" mass="7427">MVTIVAQWEIWETFQSVEIWETFVSQVDLGVPHRPNSTDDVEITVNSNRLSMGELSDLFLNTSTL</sequence>
<dbReference type="EMBL" id="UFXP01000001">
    <property type="protein sequence ID" value="STC77283.1"/>
    <property type="molecule type" value="Genomic_DNA"/>
</dbReference>
<evidence type="ECO:0000313" key="1">
    <source>
        <dbReference type="EMBL" id="STC77283.1"/>
    </source>
</evidence>